<feature type="domain" description="Insertion element IS402-like" evidence="2">
    <location>
        <begin position="7"/>
        <end position="76"/>
    </location>
</feature>
<sequence length="259" mass="29179">MSFPSDLTNSQWKAISAFLPVKTKGIHNLRSIINALFYIVKTGCPWRYLPRCFPLWQSVYYHFRRLQSIGVLNRLMSKFRTLLRVNAGKSPQPSVALIDSQSIRTAAGVSKSKGWDGAKRLVGRKRHLVTDTLGLPLALCVTSASASDREGMAAMTPYLNRIYNLKTLFADSGYMGIHITDARLIITSRKAIADKCNSLSGVLTETSGTKPKRWVVERSFAWIGHYRRLAKDFERHTASSEAMIKIVFISIMLRRLNVV</sequence>
<gene>
    <name evidence="3" type="ORF">DN068_20720</name>
</gene>
<dbReference type="Pfam" id="PF01609">
    <property type="entry name" value="DDE_Tnp_1"/>
    <property type="match status" value="1"/>
</dbReference>
<protein>
    <submittedName>
        <fullName evidence="3">IS5 family transposase</fullName>
    </submittedName>
</protein>
<dbReference type="RefSeq" id="WP_111000859.1">
    <property type="nucleotide sequence ID" value="NZ_QKTW01000027.1"/>
</dbReference>
<keyword evidence="4" id="KW-1185">Reference proteome</keyword>
<dbReference type="NCBIfam" id="NF033580">
    <property type="entry name" value="transpos_IS5_3"/>
    <property type="match status" value="1"/>
</dbReference>
<dbReference type="GO" id="GO:0004803">
    <property type="term" value="F:transposase activity"/>
    <property type="evidence" value="ECO:0007669"/>
    <property type="project" value="InterPro"/>
</dbReference>
<dbReference type="GO" id="GO:0006313">
    <property type="term" value="P:DNA transposition"/>
    <property type="evidence" value="ECO:0007669"/>
    <property type="project" value="InterPro"/>
</dbReference>
<proteinExistence type="predicted"/>
<dbReference type="AlphaFoldDB" id="A0A2W2BTK6"/>
<dbReference type="InterPro" id="IPR002559">
    <property type="entry name" value="Transposase_11"/>
</dbReference>
<evidence type="ECO:0000259" key="1">
    <source>
        <dbReference type="Pfam" id="PF01609"/>
    </source>
</evidence>
<name>A0A2W2BTK6_9BACT</name>
<dbReference type="EMBL" id="QKTW01000027">
    <property type="protein sequence ID" value="PZF71123.1"/>
    <property type="molecule type" value="Genomic_DNA"/>
</dbReference>
<evidence type="ECO:0000313" key="4">
    <source>
        <dbReference type="Proteomes" id="UP000248745"/>
    </source>
</evidence>
<dbReference type="InterPro" id="IPR025161">
    <property type="entry name" value="IS402-like_dom"/>
</dbReference>
<evidence type="ECO:0000259" key="2">
    <source>
        <dbReference type="Pfam" id="PF13340"/>
    </source>
</evidence>
<feature type="domain" description="Transposase IS4-like" evidence="1">
    <location>
        <begin position="92"/>
        <end position="251"/>
    </location>
</feature>
<dbReference type="OrthoDB" id="641890at2"/>
<accession>A0A2W2BTK6</accession>
<dbReference type="Proteomes" id="UP000248745">
    <property type="component" value="Unassembled WGS sequence"/>
</dbReference>
<dbReference type="PANTHER" id="PTHR30007:SF0">
    <property type="entry name" value="TRANSPOSASE"/>
    <property type="match status" value="1"/>
</dbReference>
<reference evidence="3 4" key="1">
    <citation type="submission" date="2018-06" db="EMBL/GenBank/DDBJ databases">
        <title>Mucibacter soli gen. nov., sp. nov., a new member of the family Chitinophagaceae producing mucin.</title>
        <authorList>
            <person name="Kim M.-K."/>
            <person name="Park S."/>
            <person name="Kim T.-S."/>
            <person name="Joung Y."/>
            <person name="Han J.-H."/>
            <person name="Kim S.B."/>
        </authorList>
    </citation>
    <scope>NUCLEOTIDE SEQUENCE [LARGE SCALE GENOMIC DNA]</scope>
    <source>
        <strain evidence="3 4">R1-15</strain>
    </source>
</reference>
<evidence type="ECO:0000313" key="3">
    <source>
        <dbReference type="EMBL" id="PZF71123.1"/>
    </source>
</evidence>
<comment type="caution">
    <text evidence="3">The sequence shown here is derived from an EMBL/GenBank/DDBJ whole genome shotgun (WGS) entry which is preliminary data.</text>
</comment>
<dbReference type="GO" id="GO:0003677">
    <property type="term" value="F:DNA binding"/>
    <property type="evidence" value="ECO:0007669"/>
    <property type="project" value="InterPro"/>
</dbReference>
<dbReference type="Pfam" id="PF13340">
    <property type="entry name" value="DUF4096"/>
    <property type="match status" value="1"/>
</dbReference>
<dbReference type="PANTHER" id="PTHR30007">
    <property type="entry name" value="PHP DOMAIN PROTEIN"/>
    <property type="match status" value="1"/>
</dbReference>
<organism evidence="3 4">
    <name type="scientific">Taibaiella soli</name>
    <dbReference type="NCBI Taxonomy" id="1649169"/>
    <lineage>
        <taxon>Bacteria</taxon>
        <taxon>Pseudomonadati</taxon>
        <taxon>Bacteroidota</taxon>
        <taxon>Chitinophagia</taxon>
        <taxon>Chitinophagales</taxon>
        <taxon>Chitinophagaceae</taxon>
        <taxon>Taibaiella</taxon>
    </lineage>
</organism>